<dbReference type="InterPro" id="IPR012886">
    <property type="entry name" value="Formiminotransferase_N"/>
</dbReference>
<dbReference type="AlphaFoldDB" id="R0L800"/>
<reference evidence="3" key="1">
    <citation type="journal article" date="2013" name="Nat. Genet.">
        <title>The duck genome and transcriptome provide insight into an avian influenza virus reservoir species.</title>
        <authorList>
            <person name="Huang Y."/>
            <person name="Li Y."/>
            <person name="Burt D.W."/>
            <person name="Chen H."/>
            <person name="Zhang Y."/>
            <person name="Qian W."/>
            <person name="Kim H."/>
            <person name="Gan S."/>
            <person name="Zhao Y."/>
            <person name="Li J."/>
            <person name="Yi K."/>
            <person name="Feng H."/>
            <person name="Zhu P."/>
            <person name="Li B."/>
            <person name="Liu Q."/>
            <person name="Fairley S."/>
            <person name="Magor K.E."/>
            <person name="Du Z."/>
            <person name="Hu X."/>
            <person name="Goodman L."/>
            <person name="Tafer H."/>
            <person name="Vignal A."/>
            <person name="Lee T."/>
            <person name="Kim K.W."/>
            <person name="Sheng Z."/>
            <person name="An Y."/>
            <person name="Searle S."/>
            <person name="Herrero J."/>
            <person name="Groenen M.A."/>
            <person name="Crooijmans R.P."/>
            <person name="Faraut T."/>
            <person name="Cai Q."/>
            <person name="Webster R.G."/>
            <person name="Aldridge J.R."/>
            <person name="Warren W.C."/>
            <person name="Bartschat S."/>
            <person name="Kehr S."/>
            <person name="Marz M."/>
            <person name="Stadler P.F."/>
            <person name="Smith J."/>
            <person name="Kraus R.H."/>
            <person name="Zhao Y."/>
            <person name="Ren L."/>
            <person name="Fei J."/>
            <person name="Morisson M."/>
            <person name="Kaiser P."/>
            <person name="Griffin D.K."/>
            <person name="Rao M."/>
            <person name="Pitel F."/>
            <person name="Wang J."/>
            <person name="Li N."/>
        </authorList>
    </citation>
    <scope>NUCLEOTIDE SEQUENCE [LARGE SCALE GENOMIC DNA]</scope>
</reference>
<dbReference type="PANTHER" id="PTHR12234">
    <property type="entry name" value="FORMIMINOTRANSFERASE-CYCLODEAMINASE"/>
    <property type="match status" value="1"/>
</dbReference>
<proteinExistence type="predicted"/>
<accession>R0L800</accession>
<keyword evidence="2" id="KW-0808">Transferase</keyword>
<dbReference type="InterPro" id="IPR051623">
    <property type="entry name" value="FTCD"/>
</dbReference>
<dbReference type="SMART" id="SM01222">
    <property type="entry name" value="FTCD_N"/>
    <property type="match status" value="1"/>
</dbReference>
<organism evidence="2 3">
    <name type="scientific">Anas platyrhynchos</name>
    <name type="common">Mallard</name>
    <name type="synonym">Anas boschas</name>
    <dbReference type="NCBI Taxonomy" id="8839"/>
    <lineage>
        <taxon>Eukaryota</taxon>
        <taxon>Metazoa</taxon>
        <taxon>Chordata</taxon>
        <taxon>Craniata</taxon>
        <taxon>Vertebrata</taxon>
        <taxon>Euteleostomi</taxon>
        <taxon>Archelosauria</taxon>
        <taxon>Archosauria</taxon>
        <taxon>Dinosauria</taxon>
        <taxon>Saurischia</taxon>
        <taxon>Theropoda</taxon>
        <taxon>Coelurosauria</taxon>
        <taxon>Aves</taxon>
        <taxon>Neognathae</taxon>
        <taxon>Galloanserae</taxon>
        <taxon>Anseriformes</taxon>
        <taxon>Anatidae</taxon>
        <taxon>Anatinae</taxon>
        <taxon>Anas</taxon>
    </lineage>
</organism>
<dbReference type="Proteomes" id="UP000296049">
    <property type="component" value="Unassembled WGS sequence"/>
</dbReference>
<feature type="domain" description="Formiminotransferase N-terminal subdomain" evidence="1">
    <location>
        <begin position="3"/>
        <end position="103"/>
    </location>
</feature>
<dbReference type="Gene3D" id="3.30.990.10">
    <property type="entry name" value="Formiminotransferase, N-terminal subdomain"/>
    <property type="match status" value="1"/>
</dbReference>
<evidence type="ECO:0000313" key="2">
    <source>
        <dbReference type="EMBL" id="EOA97574.1"/>
    </source>
</evidence>
<protein>
    <submittedName>
        <fullName evidence="2">Formimidoyltransferase-cyclodeaminase</fullName>
    </submittedName>
</protein>
<dbReference type="GO" id="GO:0005542">
    <property type="term" value="F:folic acid binding"/>
    <property type="evidence" value="ECO:0007669"/>
    <property type="project" value="InterPro"/>
</dbReference>
<keyword evidence="3" id="KW-1185">Reference proteome</keyword>
<dbReference type="SUPFAM" id="SSF55116">
    <property type="entry name" value="Formiminotransferase domain of formiminotransferase-cyclodeaminase"/>
    <property type="match status" value="1"/>
</dbReference>
<dbReference type="GO" id="GO:0016740">
    <property type="term" value="F:transferase activity"/>
    <property type="evidence" value="ECO:0007669"/>
    <property type="project" value="UniProtKB-KW"/>
</dbReference>
<sequence length="108" mass="11063">MAKMVECVPNFSEGCNKEVIEALGQAISRTPGCVLLDVDAGASTNRTVYTFVGTPEAVVEGALSAARVAGQLIDMSQHTALTPAGAAPAPPFAPLLLPCMEPPVLVAQ</sequence>
<evidence type="ECO:0000259" key="1">
    <source>
        <dbReference type="SMART" id="SM01222"/>
    </source>
</evidence>
<dbReference type="EMBL" id="KB743649">
    <property type="protein sequence ID" value="EOA97574.1"/>
    <property type="molecule type" value="Genomic_DNA"/>
</dbReference>
<gene>
    <name evidence="2" type="ORF">Anapl_09437</name>
</gene>
<evidence type="ECO:0000313" key="3">
    <source>
        <dbReference type="Proteomes" id="UP000296049"/>
    </source>
</evidence>
<dbReference type="InterPro" id="IPR037064">
    <property type="entry name" value="Formiminotransferase_N_sf"/>
</dbReference>
<dbReference type="Pfam" id="PF07837">
    <property type="entry name" value="FTCD_N"/>
    <property type="match status" value="1"/>
</dbReference>
<name>R0L800_ANAPL</name>
<dbReference type="PANTHER" id="PTHR12234:SF0">
    <property type="entry name" value="FORMIMIDOYLTRANSFERASE-CYCLODEAMINASE"/>
    <property type="match status" value="1"/>
</dbReference>
<dbReference type="InterPro" id="IPR022384">
    <property type="entry name" value="FormiminoTrfase_cat_dom_sf"/>
</dbReference>